<reference evidence="3 5" key="2">
    <citation type="journal article" date="2019" name="Nat. Med.">
        <title>A library of human gut bacterial isolates paired with longitudinal multiomics data enables mechanistic microbiome research.</title>
        <authorList>
            <person name="Poyet M."/>
            <person name="Groussin M."/>
            <person name="Gibbons S.M."/>
            <person name="Avila-Pacheco J."/>
            <person name="Jiang X."/>
            <person name="Kearney S.M."/>
            <person name="Perrotta A.R."/>
            <person name="Berdy B."/>
            <person name="Zhao S."/>
            <person name="Lieberman T.D."/>
            <person name="Swanson P.K."/>
            <person name="Smith M."/>
            <person name="Roesemann S."/>
            <person name="Alexander J.E."/>
            <person name="Rich S.A."/>
            <person name="Livny J."/>
            <person name="Vlamakis H."/>
            <person name="Clish C."/>
            <person name="Bullock K."/>
            <person name="Deik A."/>
            <person name="Scott J."/>
            <person name="Pierce K.A."/>
            <person name="Xavier R.J."/>
            <person name="Alm E.J."/>
        </authorList>
    </citation>
    <scope>NUCLEOTIDE SEQUENCE [LARGE SCALE GENOMIC DNA]</scope>
    <source>
        <strain evidence="3 5">BIOML-A32</strain>
    </source>
</reference>
<dbReference type="Proteomes" id="UP000441358">
    <property type="component" value="Unassembled WGS sequence"/>
</dbReference>
<evidence type="ECO:0000313" key="2">
    <source>
        <dbReference type="EMBL" id="CUN03338.1"/>
    </source>
</evidence>
<evidence type="ECO:0000313" key="3">
    <source>
        <dbReference type="EMBL" id="MRZ50657.1"/>
    </source>
</evidence>
<proteinExistence type="predicted"/>
<feature type="chain" id="PRO_5036007621" evidence="1">
    <location>
        <begin position="20"/>
        <end position="243"/>
    </location>
</feature>
<sequence>MKKLLLLIIFLSCWTLLPAQLSYGTTGLLHAPSADMQKDKTVMLGGNFLHQELTPPKFNFNTWNYYLNVTIFPFLEVAYTCTLFTAESLGLDKHGYSGFTNQDRYFSARLRVLKESKYIPAVVLGTSDPFTSSGHKFASAIGNGYFCRYYLAATKHFQLGRGTLGVHLSYLYNRREDYPLNGVAGGITYNPSFAPHLNVIAEYDSKDFAMGATYLLFNHIHFQFELQRMKYFFGGLCYKIYLR</sequence>
<evidence type="ECO:0000313" key="5">
    <source>
        <dbReference type="Proteomes" id="UP000441358"/>
    </source>
</evidence>
<dbReference type="EMBL" id="CYXP01000003">
    <property type="protein sequence ID" value="CUN03338.1"/>
    <property type="molecule type" value="Genomic_DNA"/>
</dbReference>
<organism evidence="2 4">
    <name type="scientific">Parabacteroides distasonis</name>
    <dbReference type="NCBI Taxonomy" id="823"/>
    <lineage>
        <taxon>Bacteria</taxon>
        <taxon>Pseudomonadati</taxon>
        <taxon>Bacteroidota</taxon>
        <taxon>Bacteroidia</taxon>
        <taxon>Bacteroidales</taxon>
        <taxon>Tannerellaceae</taxon>
        <taxon>Parabacteroides</taxon>
    </lineage>
</organism>
<reference evidence="2 4" key="1">
    <citation type="submission" date="2015-09" db="EMBL/GenBank/DDBJ databases">
        <authorList>
            <consortium name="Pathogen Informatics"/>
        </authorList>
    </citation>
    <scope>NUCLEOTIDE SEQUENCE [LARGE SCALE GENOMIC DNA]</scope>
    <source>
        <strain evidence="2 4">2789STDY5608872</strain>
    </source>
</reference>
<dbReference type="EMBL" id="WKMC01000006">
    <property type="protein sequence ID" value="MRZ50657.1"/>
    <property type="molecule type" value="Genomic_DNA"/>
</dbReference>
<dbReference type="Pfam" id="PF06082">
    <property type="entry name" value="YjbH"/>
    <property type="match status" value="1"/>
</dbReference>
<feature type="signal peptide" evidence="1">
    <location>
        <begin position="1"/>
        <end position="19"/>
    </location>
</feature>
<keyword evidence="1" id="KW-0732">Signal</keyword>
<name>A0A173TQ60_PARDI</name>
<dbReference type="InterPro" id="IPR010344">
    <property type="entry name" value="YbjH"/>
</dbReference>
<evidence type="ECO:0000256" key="1">
    <source>
        <dbReference type="SAM" id="SignalP"/>
    </source>
</evidence>
<gene>
    <name evidence="2" type="ORF">ERS852429_01624</name>
    <name evidence="3" type="ORF">GKD66_10575</name>
</gene>
<keyword evidence="2" id="KW-0449">Lipoprotein</keyword>
<dbReference type="RefSeq" id="WP_057319204.1">
    <property type="nucleotide sequence ID" value="NZ_CP103128.1"/>
</dbReference>
<evidence type="ECO:0000313" key="4">
    <source>
        <dbReference type="Proteomes" id="UP000095591"/>
    </source>
</evidence>
<dbReference type="AlphaFoldDB" id="A0A173TQ60"/>
<dbReference type="Proteomes" id="UP000095591">
    <property type="component" value="Unassembled WGS sequence"/>
</dbReference>
<protein>
    <submittedName>
        <fullName evidence="2">Bacterial putative lipoprotein (DUF940)</fullName>
    </submittedName>
</protein>
<accession>A0A173TQ60</accession>